<dbReference type="EMBL" id="JAGSSV010000018">
    <property type="protein sequence ID" value="MBR7889701.1"/>
    <property type="molecule type" value="Genomic_DNA"/>
</dbReference>
<dbReference type="CDD" id="cd02440">
    <property type="entry name" value="AdoMet_MTases"/>
    <property type="match status" value="1"/>
</dbReference>
<evidence type="ECO:0000256" key="3">
    <source>
        <dbReference type="ARBA" id="ARBA00022691"/>
    </source>
</evidence>
<dbReference type="Gene3D" id="3.40.50.150">
    <property type="entry name" value="Vaccinia Virus protein VP39"/>
    <property type="match status" value="1"/>
</dbReference>
<dbReference type="SUPFAM" id="SSF53335">
    <property type="entry name" value="S-adenosyl-L-methionine-dependent methyltransferases"/>
    <property type="match status" value="1"/>
</dbReference>
<dbReference type="PANTHER" id="PTHR10509:SF14">
    <property type="entry name" value="CAFFEOYL-COA O-METHYLTRANSFERASE 3-RELATED"/>
    <property type="match status" value="1"/>
</dbReference>
<dbReference type="Pfam" id="PF01596">
    <property type="entry name" value="Methyltransf_3"/>
    <property type="match status" value="1"/>
</dbReference>
<protein>
    <submittedName>
        <fullName evidence="4">Class I SAM-dependent methyltransferase</fullName>
        <ecNumber evidence="4">2.1.1.-</ecNumber>
    </submittedName>
</protein>
<dbReference type="InterPro" id="IPR029063">
    <property type="entry name" value="SAM-dependent_MTases_sf"/>
</dbReference>
<evidence type="ECO:0000256" key="2">
    <source>
        <dbReference type="ARBA" id="ARBA00022679"/>
    </source>
</evidence>
<reference evidence="5" key="1">
    <citation type="submission" date="2023-07" db="EMBL/GenBank/DDBJ databases">
        <title>Marinomonas vulgaris A79, complete genome.</title>
        <authorList>
            <person name="Ying J.-J."/>
        </authorList>
    </citation>
    <scope>NUCLEOTIDE SEQUENCE [LARGE SCALE GENOMIC DNA]</scope>
    <source>
        <strain evidence="5">A79</strain>
    </source>
</reference>
<evidence type="ECO:0000313" key="5">
    <source>
        <dbReference type="Proteomes" id="UP000679722"/>
    </source>
</evidence>
<dbReference type="PANTHER" id="PTHR10509">
    <property type="entry name" value="O-METHYLTRANSFERASE-RELATED"/>
    <property type="match status" value="1"/>
</dbReference>
<comment type="caution">
    <text evidence="4">The sequence shown here is derived from an EMBL/GenBank/DDBJ whole genome shotgun (WGS) entry which is preliminary data.</text>
</comment>
<sequence length="208" mass="23540">MDFTTLDDYCIDTTQAEPDLLIELVEKTYSDMGYPNKLSGKTVGRTLKLLARISQPKRALEIGMFTGYSALSIAEGMHIKGQLICCETNPRAIEFAQTFFDRSEHGHKIQPIFGPALETIKTLEGEFDFVFIDADKRNYLNYYEAVLPLVRSGGLIIIDNSLWQGRVLDPKENSDIAVNQLNRLIAEDKRVENVHLHVRDGLNIVVKH</sequence>
<keyword evidence="5" id="KW-1185">Reference proteome</keyword>
<dbReference type="InterPro" id="IPR002935">
    <property type="entry name" value="SAM_O-MeTrfase"/>
</dbReference>
<name>A0ABS5HDH1_9GAMM</name>
<keyword evidence="2 4" id="KW-0808">Transferase</keyword>
<keyword evidence="1 4" id="KW-0489">Methyltransferase</keyword>
<keyword evidence="3" id="KW-0949">S-adenosyl-L-methionine</keyword>
<evidence type="ECO:0000256" key="1">
    <source>
        <dbReference type="ARBA" id="ARBA00022603"/>
    </source>
</evidence>
<dbReference type="RefSeq" id="WP_211537142.1">
    <property type="nucleotide sequence ID" value="NZ_JAGSSV010000018.1"/>
</dbReference>
<dbReference type="PROSITE" id="PS51682">
    <property type="entry name" value="SAM_OMT_I"/>
    <property type="match status" value="1"/>
</dbReference>
<gene>
    <name evidence="4" type="ORF">J9B83_12215</name>
</gene>
<dbReference type="EC" id="2.1.1.-" evidence="4"/>
<evidence type="ECO:0000313" key="4">
    <source>
        <dbReference type="EMBL" id="MBR7889701.1"/>
    </source>
</evidence>
<proteinExistence type="predicted"/>
<accession>A0ABS5HDH1</accession>
<dbReference type="InterPro" id="IPR050362">
    <property type="entry name" value="Cation-dep_OMT"/>
</dbReference>
<organism evidence="4 5">
    <name type="scientific">Marinomonas vulgaris</name>
    <dbReference type="NCBI Taxonomy" id="2823372"/>
    <lineage>
        <taxon>Bacteria</taxon>
        <taxon>Pseudomonadati</taxon>
        <taxon>Pseudomonadota</taxon>
        <taxon>Gammaproteobacteria</taxon>
        <taxon>Oceanospirillales</taxon>
        <taxon>Oceanospirillaceae</taxon>
        <taxon>Marinomonas</taxon>
    </lineage>
</organism>
<dbReference type="GO" id="GO:0032259">
    <property type="term" value="P:methylation"/>
    <property type="evidence" value="ECO:0007669"/>
    <property type="project" value="UniProtKB-KW"/>
</dbReference>
<dbReference type="GO" id="GO:0008168">
    <property type="term" value="F:methyltransferase activity"/>
    <property type="evidence" value="ECO:0007669"/>
    <property type="project" value="UniProtKB-KW"/>
</dbReference>
<dbReference type="Proteomes" id="UP000679722">
    <property type="component" value="Unassembled WGS sequence"/>
</dbReference>